<name>A0A974RZQ2_PERPY</name>
<proteinExistence type="inferred from homology"/>
<feature type="transmembrane region" description="Helical" evidence="7">
    <location>
        <begin position="126"/>
        <end position="143"/>
    </location>
</feature>
<evidence type="ECO:0000256" key="1">
    <source>
        <dbReference type="ARBA" id="ARBA00004651"/>
    </source>
</evidence>
<dbReference type="EMBL" id="CP068053">
    <property type="protein sequence ID" value="QQS99680.1"/>
    <property type="molecule type" value="Genomic_DNA"/>
</dbReference>
<dbReference type="GO" id="GO:0004190">
    <property type="term" value="F:aspartic-type endopeptidase activity"/>
    <property type="evidence" value="ECO:0007669"/>
    <property type="project" value="InterPro"/>
</dbReference>
<evidence type="ECO:0000259" key="9">
    <source>
        <dbReference type="Pfam" id="PF06750"/>
    </source>
</evidence>
<keyword evidence="5 7" id="KW-1133">Transmembrane helix</keyword>
<dbReference type="PANTHER" id="PTHR30487">
    <property type="entry name" value="TYPE 4 PREPILIN-LIKE PROTEINS LEADER PEPTIDE-PROCESSING ENZYME"/>
    <property type="match status" value="1"/>
</dbReference>
<keyword evidence="6 7" id="KW-0472">Membrane</keyword>
<dbReference type="Gene3D" id="1.20.120.1220">
    <property type="match status" value="1"/>
</dbReference>
<dbReference type="GO" id="GO:0006465">
    <property type="term" value="P:signal peptide processing"/>
    <property type="evidence" value="ECO:0007669"/>
    <property type="project" value="TreeGrafter"/>
</dbReference>
<dbReference type="Pfam" id="PF06750">
    <property type="entry name" value="A24_N_bact"/>
    <property type="match status" value="1"/>
</dbReference>
<feature type="transmembrane region" description="Helical" evidence="7">
    <location>
        <begin position="178"/>
        <end position="208"/>
    </location>
</feature>
<feature type="transmembrane region" description="Helical" evidence="7">
    <location>
        <begin position="73"/>
        <end position="93"/>
    </location>
</feature>
<feature type="transmembrane region" description="Helical" evidence="7">
    <location>
        <begin position="6"/>
        <end position="26"/>
    </location>
</feature>
<dbReference type="InterPro" id="IPR000045">
    <property type="entry name" value="Prepilin_IV_endopep_pep"/>
</dbReference>
<comment type="subcellular location">
    <subcellularLocation>
        <location evidence="1">Cell membrane</location>
        <topology evidence="1">Multi-pass membrane protein</topology>
    </subcellularLocation>
</comment>
<dbReference type="RefSeq" id="WP_040376221.1">
    <property type="nucleotide sequence ID" value="NZ_CP068053.1"/>
</dbReference>
<feature type="transmembrane region" description="Helical" evidence="7">
    <location>
        <begin position="149"/>
        <end position="166"/>
    </location>
</feature>
<organism evidence="10 11">
    <name type="scientific">Peribacillus psychrosaccharolyticus</name>
    <name type="common">Bacillus psychrosaccharolyticus</name>
    <dbReference type="NCBI Taxonomy" id="1407"/>
    <lineage>
        <taxon>Bacteria</taxon>
        <taxon>Bacillati</taxon>
        <taxon>Bacillota</taxon>
        <taxon>Bacilli</taxon>
        <taxon>Bacillales</taxon>
        <taxon>Bacillaceae</taxon>
        <taxon>Peribacillus</taxon>
    </lineage>
</organism>
<accession>A0A974RZQ2</accession>
<evidence type="ECO:0000256" key="7">
    <source>
        <dbReference type="SAM" id="Phobius"/>
    </source>
</evidence>
<keyword evidence="11" id="KW-1185">Reference proteome</keyword>
<evidence type="ECO:0000256" key="6">
    <source>
        <dbReference type="ARBA" id="ARBA00023136"/>
    </source>
</evidence>
<feature type="domain" description="Prepilin peptidase A24 N-terminal" evidence="9">
    <location>
        <begin position="10"/>
        <end position="89"/>
    </location>
</feature>
<feature type="transmembrane region" description="Helical" evidence="7">
    <location>
        <begin position="99"/>
        <end position="119"/>
    </location>
</feature>
<evidence type="ECO:0000313" key="10">
    <source>
        <dbReference type="EMBL" id="QQS99680.1"/>
    </source>
</evidence>
<protein>
    <submittedName>
        <fullName evidence="10">Prepilin peptidase</fullName>
    </submittedName>
</protein>
<dbReference type="KEGG" id="ppsr:I6J18_19135"/>
<gene>
    <name evidence="10" type="ORF">I6J18_19135</name>
</gene>
<dbReference type="Pfam" id="PF01478">
    <property type="entry name" value="Peptidase_A24"/>
    <property type="match status" value="1"/>
</dbReference>
<reference evidence="10 11" key="1">
    <citation type="submission" date="2021-01" db="EMBL/GenBank/DDBJ databases">
        <title>FDA dAtabase for Regulatory Grade micrObial Sequences (FDA-ARGOS): Supporting development and validation of Infectious Disease Dx tests.</title>
        <authorList>
            <person name="Nelson B."/>
            <person name="Plummer A."/>
            <person name="Tallon L."/>
            <person name="Sadzewicz L."/>
            <person name="Zhao X."/>
            <person name="Boylan J."/>
            <person name="Ott S."/>
            <person name="Bowen H."/>
            <person name="Vavikolanu K."/>
            <person name="Mehta A."/>
            <person name="Aluvathingal J."/>
            <person name="Nadendla S."/>
            <person name="Myers T."/>
            <person name="Yan Y."/>
            <person name="Sichtig H."/>
        </authorList>
    </citation>
    <scope>NUCLEOTIDE SEQUENCE [LARGE SCALE GENOMIC DNA]</scope>
    <source>
        <strain evidence="10 11">FDAARGOS_1161</strain>
    </source>
</reference>
<evidence type="ECO:0000259" key="8">
    <source>
        <dbReference type="Pfam" id="PF01478"/>
    </source>
</evidence>
<dbReference type="InterPro" id="IPR050882">
    <property type="entry name" value="Prepilin_peptidase/N-MTase"/>
</dbReference>
<dbReference type="PANTHER" id="PTHR30487:SF0">
    <property type="entry name" value="PREPILIN LEADER PEPTIDASE_N-METHYLTRANSFERASE-RELATED"/>
    <property type="match status" value="1"/>
</dbReference>
<keyword evidence="4 7" id="KW-0812">Transmembrane</keyword>
<dbReference type="AlphaFoldDB" id="A0A974RZQ2"/>
<dbReference type="Proteomes" id="UP000595254">
    <property type="component" value="Chromosome"/>
</dbReference>
<comment type="similarity">
    <text evidence="2">Belongs to the peptidase A24 family.</text>
</comment>
<evidence type="ECO:0000313" key="11">
    <source>
        <dbReference type="Proteomes" id="UP000595254"/>
    </source>
</evidence>
<keyword evidence="3" id="KW-1003">Cell membrane</keyword>
<sequence>MLLTYILVLLLGLSLGSFYNVVGLSVPVKQSFTTRRSACPTCDKELSAFELVPVLSYIGLGGKCRGCKSRISPLYPIVELLTGLLFAAAPLLLGWTSELFVAWSLISLCMIIFVSDVTYMLIPDKILLFFTVVFLFIRFFLPLDPWWDSLLGAVIGFGLLLFIAVISKGGMGGGDIKLFGLLGFIVGTKLVLLSFFFATLYGAVIGIAGMMLGLLKRKNPIPFGPFIVFGTLTAYFYGEQLLNWYFHFLSAP</sequence>
<dbReference type="GO" id="GO:0005886">
    <property type="term" value="C:plasma membrane"/>
    <property type="evidence" value="ECO:0007669"/>
    <property type="project" value="UniProtKB-SubCell"/>
</dbReference>
<evidence type="ECO:0000256" key="5">
    <source>
        <dbReference type="ARBA" id="ARBA00022989"/>
    </source>
</evidence>
<dbReference type="InterPro" id="IPR010627">
    <property type="entry name" value="Prepilin_pept_A24_N"/>
</dbReference>
<evidence type="ECO:0000256" key="3">
    <source>
        <dbReference type="ARBA" id="ARBA00022475"/>
    </source>
</evidence>
<feature type="transmembrane region" description="Helical" evidence="7">
    <location>
        <begin position="220"/>
        <end position="238"/>
    </location>
</feature>
<feature type="domain" description="Prepilin type IV endopeptidase peptidase" evidence="8">
    <location>
        <begin position="104"/>
        <end position="207"/>
    </location>
</feature>
<evidence type="ECO:0000256" key="2">
    <source>
        <dbReference type="ARBA" id="ARBA00005801"/>
    </source>
</evidence>
<evidence type="ECO:0000256" key="4">
    <source>
        <dbReference type="ARBA" id="ARBA00022692"/>
    </source>
</evidence>